<name>A0A0A0RSD7_9CAUD</name>
<protein>
    <submittedName>
        <fullName evidence="1">Uncharacterized protein</fullName>
    </submittedName>
</protein>
<keyword evidence="2" id="KW-1185">Reference proteome</keyword>
<dbReference type="RefSeq" id="YP_009151586.1">
    <property type="nucleotide sequence ID" value="NC_027374.1"/>
</dbReference>
<dbReference type="EMBL" id="KM236246">
    <property type="protein sequence ID" value="AIW03421.1"/>
    <property type="molecule type" value="Genomic_DNA"/>
</dbReference>
<dbReference type="Proteomes" id="UP000030207">
    <property type="component" value="Segment"/>
</dbReference>
<evidence type="ECO:0000313" key="2">
    <source>
        <dbReference type="Proteomes" id="UP000030207"/>
    </source>
</evidence>
<dbReference type="GeneID" id="24607997"/>
<dbReference type="KEGG" id="vg:24607997"/>
<proteinExistence type="predicted"/>
<gene>
    <name evidence="1" type="ORF">CPT_Moonbeam23</name>
</gene>
<evidence type="ECO:0000313" key="1">
    <source>
        <dbReference type="EMBL" id="AIW03421.1"/>
    </source>
</evidence>
<reference evidence="1 2" key="1">
    <citation type="submission" date="2014-07" db="EMBL/GenBank/DDBJ databases">
        <title>Complete Genome of Bacillus megaterium Myophage Moonbeam.</title>
        <authorList>
            <person name="Cadungog J.N."/>
            <person name="Khatemi B.E."/>
            <person name="Hernandez A.C."/>
            <person name="Everett G.F.K."/>
        </authorList>
    </citation>
    <scope>NUCLEOTIDE SEQUENCE [LARGE SCALE GENOMIC DNA]</scope>
</reference>
<dbReference type="OrthoDB" id="20944at10239"/>
<sequence>MASSARTKTKQTFLQCPCCNTVTPIHRKKRLSKQKAKGHIKDLWCWVCKSEQKFVEVKESVFEPAWIEEFQSQFYTDEEREVN</sequence>
<accession>A0A0A0RSD7</accession>
<organism evidence="1 2">
    <name type="scientific">Bacillus phage Moonbeam</name>
    <dbReference type="NCBI Taxonomy" id="1540091"/>
    <lineage>
        <taxon>Viruses</taxon>
        <taxon>Duplodnaviria</taxon>
        <taxon>Heunggongvirae</taxon>
        <taxon>Uroviricota</taxon>
        <taxon>Caudoviricetes</taxon>
        <taxon>Herelleviridae</taxon>
        <taxon>Bastillevirinae</taxon>
        <taxon>Moonbeamvirus</taxon>
        <taxon>Moonbeamvirus moonbeam</taxon>
    </lineage>
</organism>